<dbReference type="InterPro" id="IPR001906">
    <property type="entry name" value="Terpene_synth_N"/>
</dbReference>
<keyword evidence="2" id="KW-0479">Metal-binding</keyword>
<feature type="domain" description="Terpene synthase metal-binding" evidence="7">
    <location>
        <begin position="573"/>
        <end position="854"/>
    </location>
</feature>
<evidence type="ECO:0000259" key="6">
    <source>
        <dbReference type="Pfam" id="PF01397"/>
    </source>
</evidence>
<evidence type="ECO:0000313" key="8">
    <source>
        <dbReference type="EMBL" id="MQL73716.1"/>
    </source>
</evidence>
<comment type="cofactor">
    <cofactor evidence="1">
        <name>Mg(2+)</name>
        <dbReference type="ChEBI" id="CHEBI:18420"/>
    </cofactor>
</comment>
<evidence type="ECO:0000256" key="4">
    <source>
        <dbReference type="ARBA" id="ARBA00023239"/>
    </source>
</evidence>
<keyword evidence="9" id="KW-1185">Reference proteome</keyword>
<dbReference type="OrthoDB" id="2343925at2759"/>
<dbReference type="Gene3D" id="1.10.600.10">
    <property type="entry name" value="Farnesyl Diphosphate Synthase"/>
    <property type="match status" value="1"/>
</dbReference>
<dbReference type="InterPro" id="IPR008949">
    <property type="entry name" value="Isoprenoid_synthase_dom_sf"/>
</dbReference>
<feature type="domain" description="Terpene synthase N-terminal" evidence="6">
    <location>
        <begin position="293"/>
        <end position="494"/>
    </location>
</feature>
<dbReference type="EMBL" id="NMUH01000178">
    <property type="protein sequence ID" value="MQL73716.1"/>
    <property type="molecule type" value="Genomic_DNA"/>
</dbReference>
<proteinExistence type="predicted"/>
<dbReference type="Pfam" id="PF03936">
    <property type="entry name" value="Terpene_synth_C"/>
    <property type="match status" value="1"/>
</dbReference>
<dbReference type="InterPro" id="IPR005630">
    <property type="entry name" value="Terpene_synthase_metal-bd"/>
</dbReference>
<dbReference type="Gene3D" id="1.50.10.160">
    <property type="match status" value="1"/>
</dbReference>
<name>A0A843TUA0_COLES</name>
<dbReference type="PANTHER" id="PTHR31739:SF3">
    <property type="entry name" value="ENT-KAUR-16-ENE SYNTHASE, CHLOROPLASTIC"/>
    <property type="match status" value="1"/>
</dbReference>
<dbReference type="GO" id="GO:0000287">
    <property type="term" value="F:magnesium ion binding"/>
    <property type="evidence" value="ECO:0007669"/>
    <property type="project" value="InterPro"/>
</dbReference>
<evidence type="ECO:0000313" key="9">
    <source>
        <dbReference type="Proteomes" id="UP000652761"/>
    </source>
</evidence>
<sequence length="933" mass="105742">MQFSAQADPRPRAPLFPGVRGRVRIGCFGLPRAPGPQSRRRLCLAGSRPPRLSSALSTGDGSGGWLRGSSRGAALLRGPEEVRWLSGRGGGRTSNGLHGRLVLGLKAGGPDNVVSLLQGPAERIKKALQKVELSISSYDTAWVAMVPSYCSPENPQFPQCVDWILNNQHGDGSWGPHCHPRLMKDTLSSTLASVIALKRWDLGEDHIKKGINFILSNMSFISDENQHSPLGFNIIFPCMIGFARDMGLHLPMNQTDEEILLHMRQLELERNNSKGAIAYLAYVAEGLDRFPAWEDLRKYQRENGSLFDSPSTTAAALAHYWDSKCFEYLSSLLQKFGNAGIQLSDQFIFYDTDRYPLDTHAYLHMVDWLEGFGISWLFRKEIKNILDELHVPWHFGSYGCRDMKSLMVLFCFYACPVEFIQLSKDGASDHVYKVSGYFTQLDEDFFHHSLEGYLEDTKTVLELYRASQLKFPTEWFFDKLNFWTSNFLAQKAPNIRSDEQLSEVDYLASSLVDYALKFPFFANLERLDHRRNIMHFNAGDFQILKTSSMLWNIYGKDILDLAAKEFKSCQWIKENGLDQLSFARQKLSYCYFSAAATLFPSVMSDVRISWAKNGVLTTLVDDFFDVGGSREELINFIQLIERCSFLCFSCFSSSLSKVQHCSPLMFRLVLKFSCDSMLLRWDEDYERDCCSEQVKILYSALRTTVNELGAKASLIQKCSVTSHIIEIVGFIVWLDLVRSMMREAEWLQKKTTPTKEQYLSNGYVSFALGPIILPALYFVGSEICPDTIKDPECQSLFKLVSTCGRLLNDMQGFEREAKEGKLNSVSLLMLESDGSMSEDEVKIKIRSLIKSNREELLKLVLQSEGSVVPRACKDLFWKMSKILHFFYMSCDGFTSPSEMVGAVNAVVHDPIELALDSQQNFVEMCVNEKCSIN</sequence>
<dbReference type="InterPro" id="IPR008930">
    <property type="entry name" value="Terpenoid_cyclase/PrenylTrfase"/>
</dbReference>
<keyword evidence="4" id="KW-0456">Lyase</keyword>
<organism evidence="8 9">
    <name type="scientific">Colocasia esculenta</name>
    <name type="common">Wild taro</name>
    <name type="synonym">Arum esculentum</name>
    <dbReference type="NCBI Taxonomy" id="4460"/>
    <lineage>
        <taxon>Eukaryota</taxon>
        <taxon>Viridiplantae</taxon>
        <taxon>Streptophyta</taxon>
        <taxon>Embryophyta</taxon>
        <taxon>Tracheophyta</taxon>
        <taxon>Spermatophyta</taxon>
        <taxon>Magnoliopsida</taxon>
        <taxon>Liliopsida</taxon>
        <taxon>Araceae</taxon>
        <taxon>Aroideae</taxon>
        <taxon>Colocasieae</taxon>
        <taxon>Colocasia</taxon>
    </lineage>
</organism>
<dbReference type="Proteomes" id="UP000652761">
    <property type="component" value="Unassembled WGS sequence"/>
</dbReference>
<evidence type="ECO:0000256" key="3">
    <source>
        <dbReference type="ARBA" id="ARBA00022842"/>
    </source>
</evidence>
<accession>A0A843TUA0</accession>
<evidence type="ECO:0000256" key="1">
    <source>
        <dbReference type="ARBA" id="ARBA00001946"/>
    </source>
</evidence>
<dbReference type="GO" id="GO:0010333">
    <property type="term" value="F:terpene synthase activity"/>
    <property type="evidence" value="ECO:0007669"/>
    <property type="project" value="InterPro"/>
</dbReference>
<protein>
    <submittedName>
        <fullName evidence="8">Uncharacterized protein</fullName>
    </submittedName>
</protein>
<feature type="region of interest" description="Disordered" evidence="5">
    <location>
        <begin position="46"/>
        <end position="65"/>
    </location>
</feature>
<keyword evidence="3" id="KW-0460">Magnesium</keyword>
<dbReference type="FunFam" id="1.50.10.160:FF:000002">
    <property type="entry name" value="cis-abienol synthase, chloroplastic"/>
    <property type="match status" value="1"/>
</dbReference>
<dbReference type="Gene3D" id="1.50.10.130">
    <property type="entry name" value="Terpene synthase, N-terminal domain"/>
    <property type="match status" value="1"/>
</dbReference>
<dbReference type="SUPFAM" id="SSF48239">
    <property type="entry name" value="Terpenoid cyclases/Protein prenyltransferases"/>
    <property type="match status" value="2"/>
</dbReference>
<gene>
    <name evidence="8" type="ORF">Taro_006073</name>
</gene>
<dbReference type="PANTHER" id="PTHR31739">
    <property type="entry name" value="ENT-COPALYL DIPHOSPHATE SYNTHASE, CHLOROPLASTIC"/>
    <property type="match status" value="1"/>
</dbReference>
<evidence type="ECO:0000259" key="7">
    <source>
        <dbReference type="Pfam" id="PF03936"/>
    </source>
</evidence>
<comment type="caution">
    <text evidence="8">The sequence shown here is derived from an EMBL/GenBank/DDBJ whole genome shotgun (WGS) entry which is preliminary data.</text>
</comment>
<dbReference type="AlphaFoldDB" id="A0A843TUA0"/>
<dbReference type="GO" id="GO:0016102">
    <property type="term" value="P:diterpenoid biosynthetic process"/>
    <property type="evidence" value="ECO:0007669"/>
    <property type="project" value="TreeGrafter"/>
</dbReference>
<dbReference type="SUPFAM" id="SSF48576">
    <property type="entry name" value="Terpenoid synthases"/>
    <property type="match status" value="1"/>
</dbReference>
<evidence type="ECO:0000256" key="2">
    <source>
        <dbReference type="ARBA" id="ARBA00022723"/>
    </source>
</evidence>
<dbReference type="InterPro" id="IPR036965">
    <property type="entry name" value="Terpene_synth_N_sf"/>
</dbReference>
<reference evidence="8" key="1">
    <citation type="submission" date="2017-07" db="EMBL/GenBank/DDBJ databases">
        <title>Taro Niue Genome Assembly and Annotation.</title>
        <authorList>
            <person name="Atibalentja N."/>
            <person name="Keating K."/>
            <person name="Fields C.J."/>
        </authorList>
    </citation>
    <scope>NUCLEOTIDE SEQUENCE</scope>
    <source>
        <strain evidence="8">Niue_2</strain>
        <tissue evidence="8">Leaf</tissue>
    </source>
</reference>
<evidence type="ECO:0000256" key="5">
    <source>
        <dbReference type="SAM" id="MobiDB-lite"/>
    </source>
</evidence>
<dbReference type="InterPro" id="IPR050148">
    <property type="entry name" value="Terpene_synthase-like"/>
</dbReference>
<dbReference type="Pfam" id="PF01397">
    <property type="entry name" value="Terpene_synth"/>
    <property type="match status" value="1"/>
</dbReference>
<dbReference type="SFLD" id="SFLDG01014">
    <property type="entry name" value="Terpene_Cyclase_Like_1_N-term"/>
    <property type="match status" value="1"/>
</dbReference>